<dbReference type="EMBL" id="CP046234">
    <property type="protein sequence ID" value="WFD46586.1"/>
    <property type="molecule type" value="Genomic_DNA"/>
</dbReference>
<protein>
    <submittedName>
        <fullName evidence="1">Uncharacterized protein</fullName>
    </submittedName>
</protein>
<proteinExistence type="predicted"/>
<dbReference type="Proteomes" id="UP000818624">
    <property type="component" value="Chromosome 1"/>
</dbReference>
<evidence type="ECO:0000313" key="2">
    <source>
        <dbReference type="Proteomes" id="UP000818624"/>
    </source>
</evidence>
<organism evidence="1 2">
    <name type="scientific">Malassezia furfur</name>
    <name type="common">Pityriasis versicolor infection agent</name>
    <name type="synonym">Pityrosporum furfur</name>
    <dbReference type="NCBI Taxonomy" id="55194"/>
    <lineage>
        <taxon>Eukaryota</taxon>
        <taxon>Fungi</taxon>
        <taxon>Dikarya</taxon>
        <taxon>Basidiomycota</taxon>
        <taxon>Ustilaginomycotina</taxon>
        <taxon>Malasseziomycetes</taxon>
        <taxon>Malasseziales</taxon>
        <taxon>Malasseziaceae</taxon>
        <taxon>Malassezia</taxon>
    </lineage>
</organism>
<gene>
    <name evidence="1" type="ORF">GLX27_001223</name>
</gene>
<sequence>MMEEKQLRIYTDLDEPMRADTLQEHDAVPDEAEAKDWIATFVDDIAAATVRGSS</sequence>
<evidence type="ECO:0000313" key="1">
    <source>
        <dbReference type="EMBL" id="WFD46586.1"/>
    </source>
</evidence>
<accession>A0ABY8EM19</accession>
<reference evidence="1 2" key="1">
    <citation type="journal article" date="2020" name="Elife">
        <title>Loss of centromere function drives karyotype evolution in closely related Malassezia species.</title>
        <authorList>
            <person name="Sankaranarayanan S.R."/>
            <person name="Ianiri G."/>
            <person name="Coelho M.A."/>
            <person name="Reza M.H."/>
            <person name="Thimmappa B.C."/>
            <person name="Ganguly P."/>
            <person name="Vadnala R.N."/>
            <person name="Sun S."/>
            <person name="Siddharthan R."/>
            <person name="Tellgren-Roth C."/>
            <person name="Dawson T.L."/>
            <person name="Heitman J."/>
            <person name="Sanyal K."/>
        </authorList>
    </citation>
    <scope>NUCLEOTIDE SEQUENCE [LARGE SCALE GENOMIC DNA]</scope>
    <source>
        <strain evidence="1">CBS14141</strain>
    </source>
</reference>
<keyword evidence="2" id="KW-1185">Reference proteome</keyword>
<name>A0ABY8EM19_MALFU</name>